<reference evidence="3" key="1">
    <citation type="submission" date="2017-12" db="EMBL/GenBank/DDBJ databases">
        <authorList>
            <consortium name="DOE Joint Genome Institute"/>
            <person name="Mondo S.J."/>
            <person name="Kjaerbolling I."/>
            <person name="Vesth T.C."/>
            <person name="Frisvad J.C."/>
            <person name="Nybo J.L."/>
            <person name="Theobald S."/>
            <person name="Kuo A."/>
            <person name="Bowyer P."/>
            <person name="Matsuda Y."/>
            <person name="Lyhne E.K."/>
            <person name="Kogle M.E."/>
            <person name="Clum A."/>
            <person name="Lipzen A."/>
            <person name="Salamov A."/>
            <person name="Ngan C.Y."/>
            <person name="Daum C."/>
            <person name="Chiniquy J."/>
            <person name="Barry K."/>
            <person name="LaButti K."/>
            <person name="Haridas S."/>
            <person name="Simmons B.A."/>
            <person name="Magnuson J.K."/>
            <person name="Mortensen U.H."/>
            <person name="Larsen T.O."/>
            <person name="Grigoriev I.V."/>
            <person name="Baker S.E."/>
            <person name="Andersen M.R."/>
            <person name="Nordberg H.P."/>
            <person name="Cantor M.N."/>
            <person name="Hua S.X."/>
        </authorList>
    </citation>
    <scope>NUCLEOTIDE SEQUENCE [LARGE SCALE GENOMIC DNA]</scope>
    <source>
        <strain evidence="3">IBT 19404</strain>
    </source>
</reference>
<evidence type="ECO:0000313" key="3">
    <source>
        <dbReference type="Proteomes" id="UP000235023"/>
    </source>
</evidence>
<name>A0A2J5I3W7_9EURO</name>
<feature type="compositionally biased region" description="Polar residues" evidence="1">
    <location>
        <begin position="118"/>
        <end position="132"/>
    </location>
</feature>
<protein>
    <submittedName>
        <fullName evidence="2">Uncharacterized protein</fullName>
    </submittedName>
</protein>
<feature type="compositionally biased region" description="Polar residues" evidence="1">
    <location>
        <begin position="141"/>
        <end position="157"/>
    </location>
</feature>
<gene>
    <name evidence="2" type="ORF">BDW42DRAFT_36162</name>
</gene>
<evidence type="ECO:0000256" key="1">
    <source>
        <dbReference type="SAM" id="MobiDB-lite"/>
    </source>
</evidence>
<dbReference type="AlphaFoldDB" id="A0A2J5I3W7"/>
<keyword evidence="3" id="KW-1185">Reference proteome</keyword>
<accession>A0A2J5I3W7</accession>
<proteinExistence type="predicted"/>
<dbReference type="OrthoDB" id="4501485at2759"/>
<dbReference type="Proteomes" id="UP000235023">
    <property type="component" value="Unassembled WGS sequence"/>
</dbReference>
<sequence length="191" mass="21098">MQMLSPVLELYSAHGVPLLLPSSHATILDSQETSASISISISSLSIRYPPSTRDCLSTVQSNQTRYHPHPEDSLFEFPSHKDVGRSKVASHFDVSSPSHFAEFEYHRSLIVAEMPSADKQTTKNTNGASNGLSMGRLENVPNESTGSVVDRFSQSNAAEEPYFARARMEDRSNHVSRLSSQLDATDEIMKK</sequence>
<organism evidence="2 3">
    <name type="scientific">Aspergillus taichungensis</name>
    <dbReference type="NCBI Taxonomy" id="482145"/>
    <lineage>
        <taxon>Eukaryota</taxon>
        <taxon>Fungi</taxon>
        <taxon>Dikarya</taxon>
        <taxon>Ascomycota</taxon>
        <taxon>Pezizomycotina</taxon>
        <taxon>Eurotiomycetes</taxon>
        <taxon>Eurotiomycetidae</taxon>
        <taxon>Eurotiales</taxon>
        <taxon>Aspergillaceae</taxon>
        <taxon>Aspergillus</taxon>
        <taxon>Aspergillus subgen. Circumdati</taxon>
    </lineage>
</organism>
<dbReference type="EMBL" id="KZ559510">
    <property type="protein sequence ID" value="PLN84597.1"/>
    <property type="molecule type" value="Genomic_DNA"/>
</dbReference>
<evidence type="ECO:0000313" key="2">
    <source>
        <dbReference type="EMBL" id="PLN84597.1"/>
    </source>
</evidence>
<feature type="region of interest" description="Disordered" evidence="1">
    <location>
        <begin position="118"/>
        <end position="191"/>
    </location>
</feature>